<dbReference type="WBParaSite" id="L893_g25103.t1">
    <property type="protein sequence ID" value="L893_g25103.t1"/>
    <property type="gene ID" value="L893_g25103"/>
</dbReference>
<keyword evidence="1" id="KW-0732">Signal</keyword>
<organism evidence="2 3">
    <name type="scientific">Steinernema glaseri</name>
    <dbReference type="NCBI Taxonomy" id="37863"/>
    <lineage>
        <taxon>Eukaryota</taxon>
        <taxon>Metazoa</taxon>
        <taxon>Ecdysozoa</taxon>
        <taxon>Nematoda</taxon>
        <taxon>Chromadorea</taxon>
        <taxon>Rhabditida</taxon>
        <taxon>Tylenchina</taxon>
        <taxon>Panagrolaimomorpha</taxon>
        <taxon>Strongyloidoidea</taxon>
        <taxon>Steinernematidae</taxon>
        <taxon>Steinernema</taxon>
    </lineage>
</organism>
<feature type="signal peptide" evidence="1">
    <location>
        <begin position="1"/>
        <end position="21"/>
    </location>
</feature>
<protein>
    <submittedName>
        <fullName evidence="3">Uncharacterized protein</fullName>
    </submittedName>
</protein>
<sequence length="84" mass="9436">MARLLSLLVALLYILLPLSCADMMVASESDIPMDLLPYSGSGQLDQMHFPYVLPTGENDALQRQLVFRFGRTGNMRSQPFLRFG</sequence>
<accession>A0A1I7ZCM8</accession>
<evidence type="ECO:0000313" key="2">
    <source>
        <dbReference type="Proteomes" id="UP000095287"/>
    </source>
</evidence>
<dbReference type="Proteomes" id="UP000095287">
    <property type="component" value="Unplaced"/>
</dbReference>
<proteinExistence type="predicted"/>
<dbReference type="AlphaFoldDB" id="A0A1I7ZCM8"/>
<feature type="chain" id="PRO_5009313272" evidence="1">
    <location>
        <begin position="22"/>
        <end position="84"/>
    </location>
</feature>
<evidence type="ECO:0000313" key="3">
    <source>
        <dbReference type="WBParaSite" id="L893_g25103.t1"/>
    </source>
</evidence>
<reference evidence="3" key="1">
    <citation type="submission" date="2016-11" db="UniProtKB">
        <authorList>
            <consortium name="WormBaseParasite"/>
        </authorList>
    </citation>
    <scope>IDENTIFICATION</scope>
</reference>
<name>A0A1I7ZCM8_9BILA</name>
<evidence type="ECO:0000256" key="1">
    <source>
        <dbReference type="SAM" id="SignalP"/>
    </source>
</evidence>
<keyword evidence="2" id="KW-1185">Reference proteome</keyword>